<sequence length="214" mass="23670">MMSLVVRFGWGAGLAGLLLLPVFTSQAQTVTAGPDSVQVTTKAAPDTARMTERLFGMRMTRPKKATLLALVLPGAGQVYNRRWWKLPLVYGGLGGVGYGLFFYQTRYREYADGKDEYLNSNPRKAFGDLKGENVSQETSIENIQRGIVFYRRNRDTFIAYTALVYGITVLDALVDAHLRDFDISDDLSLRVEPTLLPSQTVAPGAGLALSLHFK</sequence>
<organism evidence="3 4">
    <name type="scientific">Hymenobacter swuensis DY53</name>
    <dbReference type="NCBI Taxonomy" id="1227739"/>
    <lineage>
        <taxon>Bacteria</taxon>
        <taxon>Pseudomonadati</taxon>
        <taxon>Bacteroidota</taxon>
        <taxon>Cytophagia</taxon>
        <taxon>Cytophagales</taxon>
        <taxon>Hymenobacteraceae</taxon>
        <taxon>Hymenobacter</taxon>
    </lineage>
</organism>
<dbReference type="EMBL" id="CP007145">
    <property type="protein sequence ID" value="AHJ98654.1"/>
    <property type="molecule type" value="Genomic_DNA"/>
</dbReference>
<feature type="signal peptide" evidence="1">
    <location>
        <begin position="1"/>
        <end position="27"/>
    </location>
</feature>
<dbReference type="KEGG" id="hsw:Hsw_3059"/>
<name>W8EZW0_9BACT</name>
<dbReference type="HOGENOM" id="CLU_060256_1_0_10"/>
<evidence type="ECO:0000256" key="1">
    <source>
        <dbReference type="SAM" id="SignalP"/>
    </source>
</evidence>
<evidence type="ECO:0000313" key="3">
    <source>
        <dbReference type="EMBL" id="AHJ98654.1"/>
    </source>
</evidence>
<dbReference type="eggNOG" id="ENOG502ZCD0">
    <property type="taxonomic scope" value="Bacteria"/>
</dbReference>
<gene>
    <name evidence="3" type="ORF">Hsw_3059</name>
</gene>
<evidence type="ECO:0000313" key="4">
    <source>
        <dbReference type="Proteomes" id="UP000019423"/>
    </source>
</evidence>
<keyword evidence="1" id="KW-0732">Signal</keyword>
<dbReference type="STRING" id="1227739.Hsw_3059"/>
<dbReference type="PATRIC" id="fig|1227739.3.peg.3232"/>
<dbReference type="InterPro" id="IPR043738">
    <property type="entry name" value="DUF5683"/>
</dbReference>
<accession>W8EZW0</accession>
<feature type="domain" description="DUF5683" evidence="2">
    <location>
        <begin position="59"/>
        <end position="213"/>
    </location>
</feature>
<keyword evidence="4" id="KW-1185">Reference proteome</keyword>
<protein>
    <recommendedName>
        <fullName evidence="2">DUF5683 domain-containing protein</fullName>
    </recommendedName>
</protein>
<dbReference type="Pfam" id="PF18935">
    <property type="entry name" value="DUF5683"/>
    <property type="match status" value="1"/>
</dbReference>
<evidence type="ECO:0000259" key="2">
    <source>
        <dbReference type="Pfam" id="PF18935"/>
    </source>
</evidence>
<proteinExistence type="predicted"/>
<dbReference type="Proteomes" id="UP000019423">
    <property type="component" value="Chromosome"/>
</dbReference>
<dbReference type="AlphaFoldDB" id="W8EZW0"/>
<feature type="chain" id="PRO_5004910103" description="DUF5683 domain-containing protein" evidence="1">
    <location>
        <begin position="28"/>
        <end position="214"/>
    </location>
</feature>
<reference evidence="3 4" key="1">
    <citation type="submission" date="2014-01" db="EMBL/GenBank/DDBJ databases">
        <title>Complete genome sequence of ionizing-radiation resistance bacterium Hymenobacter swuensis DY53.</title>
        <authorList>
            <person name="Jung J.-H."/>
            <person name="Jeong S.-W."/>
            <person name="Joe M.-H."/>
            <person name="Cho y.-j."/>
            <person name="Kim M.-K."/>
            <person name="Lim S.-Y."/>
        </authorList>
    </citation>
    <scope>NUCLEOTIDE SEQUENCE [LARGE SCALE GENOMIC DNA]</scope>
    <source>
        <strain evidence="3 4">DY53</strain>
    </source>
</reference>